<dbReference type="RefSeq" id="WP_035291623.1">
    <property type="nucleotide sequence ID" value="NZ_AUBJ02000001.1"/>
</dbReference>
<comment type="caution">
    <text evidence="5">The sequence shown here is derived from an EMBL/GenBank/DDBJ whole genome shotgun (WGS) entry which is preliminary data.</text>
</comment>
<evidence type="ECO:0000259" key="3">
    <source>
        <dbReference type="Pfam" id="PF00710"/>
    </source>
</evidence>
<feature type="domain" description="L-asparaginase N-terminal" evidence="3">
    <location>
        <begin position="3"/>
        <end position="186"/>
    </location>
</feature>
<dbReference type="PIRSF" id="PIRSF500176">
    <property type="entry name" value="L_ASNase"/>
    <property type="match status" value="1"/>
</dbReference>
<evidence type="ECO:0000313" key="6">
    <source>
        <dbReference type="Proteomes" id="UP000791080"/>
    </source>
</evidence>
<dbReference type="InterPro" id="IPR036152">
    <property type="entry name" value="Asp/glu_Ase-like_sf"/>
</dbReference>
<dbReference type="Pfam" id="PF00710">
    <property type="entry name" value="Asparaginase"/>
    <property type="match status" value="1"/>
</dbReference>
<evidence type="ECO:0000256" key="2">
    <source>
        <dbReference type="ARBA" id="ARBA00022801"/>
    </source>
</evidence>
<comment type="similarity">
    <text evidence="1">Belongs to the asparaginase 1 family.</text>
</comment>
<evidence type="ECO:0000256" key="1">
    <source>
        <dbReference type="ARBA" id="ARBA00010518"/>
    </source>
</evidence>
<dbReference type="Gene3D" id="3.40.50.1170">
    <property type="entry name" value="L-asparaginase, N-terminal domain"/>
    <property type="match status" value="1"/>
</dbReference>
<evidence type="ECO:0000259" key="4">
    <source>
        <dbReference type="Pfam" id="PF17763"/>
    </source>
</evidence>
<dbReference type="Proteomes" id="UP000791080">
    <property type="component" value="Unassembled WGS sequence"/>
</dbReference>
<dbReference type="EMBL" id="AUBJ02000001">
    <property type="protein sequence ID" value="MCP2330550.1"/>
    <property type="molecule type" value="Genomic_DNA"/>
</dbReference>
<name>A0ABT1JDI6_ACTCY</name>
<dbReference type="Gene3D" id="3.40.50.40">
    <property type="match status" value="1"/>
</dbReference>
<dbReference type="SMART" id="SM00870">
    <property type="entry name" value="Asparaginase"/>
    <property type="match status" value="1"/>
</dbReference>
<organism evidence="5 6">
    <name type="scientific">Actinoalloteichus caeruleus DSM 43889</name>
    <dbReference type="NCBI Taxonomy" id="1120930"/>
    <lineage>
        <taxon>Bacteria</taxon>
        <taxon>Bacillati</taxon>
        <taxon>Actinomycetota</taxon>
        <taxon>Actinomycetes</taxon>
        <taxon>Pseudonocardiales</taxon>
        <taxon>Pseudonocardiaceae</taxon>
        <taxon>Actinoalloteichus</taxon>
        <taxon>Actinoalloteichus cyanogriseus</taxon>
    </lineage>
</organism>
<dbReference type="InterPro" id="IPR006034">
    <property type="entry name" value="Asparaginase/glutaminase-like"/>
</dbReference>
<dbReference type="PRINTS" id="PR00139">
    <property type="entry name" value="ASNGLNASE"/>
</dbReference>
<proteinExistence type="inferred from homology"/>
<dbReference type="InterPro" id="IPR027474">
    <property type="entry name" value="L-asparaginase_N"/>
</dbReference>
<dbReference type="PANTHER" id="PTHR11707">
    <property type="entry name" value="L-ASPARAGINASE"/>
    <property type="match status" value="1"/>
</dbReference>
<reference evidence="5 6" key="1">
    <citation type="submission" date="2013-07" db="EMBL/GenBank/DDBJ databases">
        <authorList>
            <consortium name="DOE Joint Genome Institute"/>
            <person name="Reeve W."/>
            <person name="Huntemann M."/>
            <person name="Han J."/>
            <person name="Chen A."/>
            <person name="Kyrpides N."/>
            <person name="Mavromatis K."/>
            <person name="Markowitz V."/>
            <person name="Palaniappan K."/>
            <person name="Ivanova N."/>
            <person name="Schaumberg A."/>
            <person name="Pati A."/>
            <person name="Liolios K."/>
            <person name="Nordberg H.P."/>
            <person name="Cantor M.N."/>
            <person name="Hua S.X."/>
            <person name="Woyke T."/>
        </authorList>
    </citation>
    <scope>NUCLEOTIDE SEQUENCE [LARGE SCALE GENOMIC DNA]</scope>
    <source>
        <strain evidence="5 6">DSM 43889</strain>
    </source>
</reference>
<dbReference type="PROSITE" id="PS51732">
    <property type="entry name" value="ASN_GLN_ASE_3"/>
    <property type="match status" value="1"/>
</dbReference>
<dbReference type="InterPro" id="IPR037152">
    <property type="entry name" value="L-asparaginase_N_sf"/>
</dbReference>
<keyword evidence="6" id="KW-1185">Reference proteome</keyword>
<dbReference type="SUPFAM" id="SSF53774">
    <property type="entry name" value="Glutaminase/Asparaginase"/>
    <property type="match status" value="1"/>
</dbReference>
<dbReference type="InterPro" id="IPR027473">
    <property type="entry name" value="L-asparaginase_C"/>
</dbReference>
<dbReference type="InterPro" id="IPR040919">
    <property type="entry name" value="Asparaginase_C"/>
</dbReference>
<dbReference type="SFLD" id="SFLDS00057">
    <property type="entry name" value="Glutaminase/Asparaginase"/>
    <property type="match status" value="1"/>
</dbReference>
<dbReference type="PIRSF" id="PIRSF001220">
    <property type="entry name" value="L-ASNase_gatD"/>
    <property type="match status" value="1"/>
</dbReference>
<gene>
    <name evidence="5" type="ORF">G443_000820</name>
</gene>
<accession>A0ABT1JDI6</accession>
<keyword evidence="2" id="KW-0378">Hydrolase</keyword>
<dbReference type="Pfam" id="PF17763">
    <property type="entry name" value="Asparaginase_C"/>
    <property type="match status" value="1"/>
</dbReference>
<dbReference type="PANTHER" id="PTHR11707:SF28">
    <property type="entry name" value="60 KDA LYSOPHOSPHOLIPASE"/>
    <property type="match status" value="1"/>
</dbReference>
<feature type="domain" description="Asparaginase/glutaminase C-terminal" evidence="4">
    <location>
        <begin position="208"/>
        <end position="321"/>
    </location>
</feature>
<dbReference type="InterPro" id="IPR004550">
    <property type="entry name" value="AsnASE_II"/>
</dbReference>
<sequence>MSRVLLVATGDTIAYLQHSGRPAIATGTELLSAAGAHMPAVDVHAEDVMAEPSWDTSPATMLTLARRAHTALASDGFDGVVVTHGIDTLEETAFLTDLTTGPVAAHGGIVFTGASRCLDEPGSDGPHNLAAAITTAADPAIRGLGTLVCFNRELHAARWATLTNTTSASGFSSAPHPPLGQVTRTDGITITAAPPARPAPIEAPPETDVALIKTYPGITPSLLTTAVDAGARGIVLEGTGTGNVPVELFTTISELTEWDIPIVLASRARTHPTAHAHPHDGTGLATKVGAISARGLTPTHARIALMVALGAGGVEAVRAWFEEL</sequence>
<dbReference type="CDD" id="cd08964">
    <property type="entry name" value="L-asparaginase_II"/>
    <property type="match status" value="1"/>
</dbReference>
<protein>
    <submittedName>
        <fullName evidence="5">L-asparaginase</fullName>
    </submittedName>
</protein>
<evidence type="ECO:0000313" key="5">
    <source>
        <dbReference type="EMBL" id="MCP2330550.1"/>
    </source>
</evidence>
<reference evidence="5 6" key="2">
    <citation type="submission" date="2022-06" db="EMBL/GenBank/DDBJ databases">
        <title>Genomic Encyclopedia of Type Strains, Phase I: the one thousand microbial genomes (KMG-I) project.</title>
        <authorList>
            <person name="Kyrpides N."/>
        </authorList>
    </citation>
    <scope>NUCLEOTIDE SEQUENCE [LARGE SCALE GENOMIC DNA]</scope>
    <source>
        <strain evidence="5 6">DSM 43889</strain>
    </source>
</reference>